<reference evidence="2" key="1">
    <citation type="journal article" date="2015" name="PLoS Genet.">
        <title>Genome Sequence and Transcriptome Analyses of Chrysochromulina tobin: Metabolic Tools for Enhanced Algal Fitness in the Prominent Order Prymnesiales (Haptophyceae).</title>
        <authorList>
            <person name="Hovde B.T."/>
            <person name="Deodato C.R."/>
            <person name="Hunsperger H.M."/>
            <person name="Ryken S.A."/>
            <person name="Yost W."/>
            <person name="Jha R.K."/>
            <person name="Patterson J."/>
            <person name="Monnat R.J. Jr."/>
            <person name="Barlow S.B."/>
            <person name="Starkenburg S.R."/>
            <person name="Cattolico R.A."/>
        </authorList>
    </citation>
    <scope>NUCLEOTIDE SEQUENCE</scope>
    <source>
        <strain evidence="2">CCMP291</strain>
    </source>
</reference>
<organism evidence="1 2">
    <name type="scientific">Chrysochromulina tobinii</name>
    <dbReference type="NCBI Taxonomy" id="1460289"/>
    <lineage>
        <taxon>Eukaryota</taxon>
        <taxon>Haptista</taxon>
        <taxon>Haptophyta</taxon>
        <taxon>Prymnesiophyceae</taxon>
        <taxon>Prymnesiales</taxon>
        <taxon>Chrysochromulinaceae</taxon>
        <taxon>Chrysochromulina</taxon>
    </lineage>
</organism>
<dbReference type="OrthoDB" id="485054at2759"/>
<gene>
    <name evidence="1" type="ORF">Ctob_003982</name>
</gene>
<name>A0A0M0JH11_9EUKA</name>
<evidence type="ECO:0000313" key="2">
    <source>
        <dbReference type="Proteomes" id="UP000037460"/>
    </source>
</evidence>
<sequence length="107" mass="11465">MRYFIGCAPAPFDVDAGQAAVQASGYSLENLKAGPNCPAQPCGGSAPPCFHTGSVVTMWIDLQTSPGSVRWEVDTTGVVHTVRVDPNTPELFAFVSLYNREAVFELM</sequence>
<accession>A0A0M0JH11</accession>
<dbReference type="Proteomes" id="UP000037460">
    <property type="component" value="Unassembled WGS sequence"/>
</dbReference>
<evidence type="ECO:0000313" key="1">
    <source>
        <dbReference type="EMBL" id="KOO25760.1"/>
    </source>
</evidence>
<comment type="caution">
    <text evidence="1">The sequence shown here is derived from an EMBL/GenBank/DDBJ whole genome shotgun (WGS) entry which is preliminary data.</text>
</comment>
<keyword evidence="2" id="KW-1185">Reference proteome</keyword>
<dbReference type="AlphaFoldDB" id="A0A0M0JH11"/>
<dbReference type="EMBL" id="JWZX01002932">
    <property type="protein sequence ID" value="KOO25760.1"/>
    <property type="molecule type" value="Genomic_DNA"/>
</dbReference>
<proteinExistence type="predicted"/>
<protein>
    <submittedName>
        <fullName evidence="1">Uncharacterized protein</fullName>
    </submittedName>
</protein>